<feature type="transmembrane region" description="Helical" evidence="1">
    <location>
        <begin position="196"/>
        <end position="218"/>
    </location>
</feature>
<dbReference type="InterPro" id="IPR052529">
    <property type="entry name" value="Bact_Transport_Assoc"/>
</dbReference>
<feature type="transmembrane region" description="Helical" evidence="1">
    <location>
        <begin position="93"/>
        <end position="110"/>
    </location>
</feature>
<comment type="caution">
    <text evidence="3">The sequence shown here is derived from an EMBL/GenBank/DDBJ whole genome shotgun (WGS) entry which is preliminary data.</text>
</comment>
<evidence type="ECO:0000256" key="1">
    <source>
        <dbReference type="SAM" id="Phobius"/>
    </source>
</evidence>
<keyword evidence="4" id="KW-1185">Reference proteome</keyword>
<feature type="transmembrane region" description="Helical" evidence="1">
    <location>
        <begin position="333"/>
        <end position="351"/>
    </location>
</feature>
<organism evidence="3 4">
    <name type="scientific">Exiguobacterium aestuarii</name>
    <dbReference type="NCBI Taxonomy" id="273527"/>
    <lineage>
        <taxon>Bacteria</taxon>
        <taxon>Bacillati</taxon>
        <taxon>Bacillota</taxon>
        <taxon>Bacilli</taxon>
        <taxon>Bacillales</taxon>
        <taxon>Bacillales Family XII. Incertae Sedis</taxon>
        <taxon>Exiguobacterium</taxon>
    </lineage>
</organism>
<feature type="transmembrane region" description="Helical" evidence="1">
    <location>
        <begin position="12"/>
        <end position="34"/>
    </location>
</feature>
<dbReference type="PANTHER" id="PTHR30590:SF3">
    <property type="entry name" value="HYPOTHETICAL MEMBRANE SPANNING PROTEIN"/>
    <property type="match status" value="1"/>
</dbReference>
<feature type="domain" description="DUF418" evidence="2">
    <location>
        <begin position="228"/>
        <end position="369"/>
    </location>
</feature>
<keyword evidence="1" id="KW-0812">Transmembrane</keyword>
<feature type="transmembrane region" description="Helical" evidence="1">
    <location>
        <begin position="307"/>
        <end position="327"/>
    </location>
</feature>
<dbReference type="Pfam" id="PF04235">
    <property type="entry name" value="DUF418"/>
    <property type="match status" value="1"/>
</dbReference>
<proteinExistence type="predicted"/>
<accession>A0ABW2PQF4</accession>
<feature type="transmembrane region" description="Helical" evidence="1">
    <location>
        <begin position="140"/>
        <end position="158"/>
    </location>
</feature>
<gene>
    <name evidence="3" type="ORF">ACFQO8_11665</name>
</gene>
<keyword evidence="1" id="KW-0472">Membrane</keyword>
<dbReference type="PANTHER" id="PTHR30590">
    <property type="entry name" value="INNER MEMBRANE PROTEIN"/>
    <property type="match status" value="1"/>
</dbReference>
<feature type="transmembrane region" description="Helical" evidence="1">
    <location>
        <begin position="260"/>
        <end position="286"/>
    </location>
</feature>
<dbReference type="InterPro" id="IPR007349">
    <property type="entry name" value="DUF418"/>
</dbReference>
<sequence>MAGPIQTNERIILYDIIRGFALCGIFLVNIPSMLGSDWMFGRPDYYGSDLFIRTLFDLFVQTKFYTIFSLLFGIGFSIFLERSYARGESVSRYIRRILILFLFGLAHLAIWSGDILHTYAMWGLLLPLFYKLSNRAILTWAWGLLIGSILLLYGTSALNEWSMGGSYYGGIPFPDVFNQGFGAWFDYRYSVEIFNAFSNSFVVGFEILSLFLFGLYIGRERKLLTWRLEGLTRTAIICAVLALPFFGVIIWHHYGEGYPYFWLNLFAVLISGKLLATTYVCLFTIAVRKGRTFAPLQALGRMALTNYLTHTLIVFVPVIALGAYGTLSLTEGLFLSIAILIVQSIFSMWWLKNHRYGPFEKLWRLGTYGRQTKSS</sequence>
<protein>
    <submittedName>
        <fullName evidence="3">DUF418 domain-containing protein</fullName>
    </submittedName>
</protein>
<feature type="transmembrane region" description="Helical" evidence="1">
    <location>
        <begin position="230"/>
        <end position="254"/>
    </location>
</feature>
<feature type="transmembrane region" description="Helical" evidence="1">
    <location>
        <begin position="116"/>
        <end position="133"/>
    </location>
</feature>
<reference evidence="4" key="1">
    <citation type="journal article" date="2019" name="Int. J. Syst. Evol. Microbiol.">
        <title>The Global Catalogue of Microorganisms (GCM) 10K type strain sequencing project: providing services to taxonomists for standard genome sequencing and annotation.</title>
        <authorList>
            <consortium name="The Broad Institute Genomics Platform"/>
            <consortium name="The Broad Institute Genome Sequencing Center for Infectious Disease"/>
            <person name="Wu L."/>
            <person name="Ma J."/>
        </authorList>
    </citation>
    <scope>NUCLEOTIDE SEQUENCE [LARGE SCALE GENOMIC DNA]</scope>
    <source>
        <strain evidence="4">CCUG 55590</strain>
    </source>
</reference>
<dbReference type="Proteomes" id="UP001596439">
    <property type="component" value="Unassembled WGS sequence"/>
</dbReference>
<dbReference type="RefSeq" id="WP_214790280.1">
    <property type="nucleotide sequence ID" value="NZ_JANIEL010000033.1"/>
</dbReference>
<keyword evidence="1" id="KW-1133">Transmembrane helix</keyword>
<name>A0ABW2PQF4_9BACL</name>
<evidence type="ECO:0000259" key="2">
    <source>
        <dbReference type="Pfam" id="PF04235"/>
    </source>
</evidence>
<feature type="transmembrane region" description="Helical" evidence="1">
    <location>
        <begin position="64"/>
        <end position="81"/>
    </location>
</feature>
<evidence type="ECO:0000313" key="3">
    <source>
        <dbReference type="EMBL" id="MFC7390802.1"/>
    </source>
</evidence>
<evidence type="ECO:0000313" key="4">
    <source>
        <dbReference type="Proteomes" id="UP001596439"/>
    </source>
</evidence>
<dbReference type="EMBL" id="JBHTCE010000002">
    <property type="protein sequence ID" value="MFC7390802.1"/>
    <property type="molecule type" value="Genomic_DNA"/>
</dbReference>